<accession>A0A381RZX5</accession>
<reference evidence="6" key="1">
    <citation type="submission" date="2018-05" db="EMBL/GenBank/DDBJ databases">
        <authorList>
            <person name="Lanie J.A."/>
            <person name="Ng W.-L."/>
            <person name="Kazmierczak K.M."/>
            <person name="Andrzejewski T.M."/>
            <person name="Davidsen T.M."/>
            <person name="Wayne K.J."/>
            <person name="Tettelin H."/>
            <person name="Glass J.I."/>
            <person name="Rusch D."/>
            <person name="Podicherti R."/>
            <person name="Tsui H.-C.T."/>
            <person name="Winkler M.E."/>
        </authorList>
    </citation>
    <scope>NUCLEOTIDE SEQUENCE</scope>
</reference>
<dbReference type="PANTHER" id="PTHR10283:SF82">
    <property type="entry name" value="SOLUTE CARRIER FAMILY 13 MEMBER 2"/>
    <property type="match status" value="1"/>
</dbReference>
<feature type="transmembrane region" description="Helical" evidence="5">
    <location>
        <begin position="272"/>
        <end position="294"/>
    </location>
</feature>
<evidence type="ECO:0000256" key="1">
    <source>
        <dbReference type="ARBA" id="ARBA00004141"/>
    </source>
</evidence>
<feature type="transmembrane region" description="Helical" evidence="5">
    <location>
        <begin position="231"/>
        <end position="251"/>
    </location>
</feature>
<keyword evidence="3 5" id="KW-1133">Transmembrane helix</keyword>
<evidence type="ECO:0000256" key="5">
    <source>
        <dbReference type="SAM" id="Phobius"/>
    </source>
</evidence>
<evidence type="ECO:0000256" key="4">
    <source>
        <dbReference type="ARBA" id="ARBA00023136"/>
    </source>
</evidence>
<name>A0A381RZX5_9ZZZZ</name>
<dbReference type="GO" id="GO:1905039">
    <property type="term" value="P:carboxylic acid transmembrane transport"/>
    <property type="evidence" value="ECO:0007669"/>
    <property type="project" value="UniProtKB-ARBA"/>
</dbReference>
<proteinExistence type="predicted"/>
<feature type="transmembrane region" description="Helical" evidence="5">
    <location>
        <begin position="450"/>
        <end position="470"/>
    </location>
</feature>
<feature type="transmembrane region" description="Helical" evidence="5">
    <location>
        <begin position="379"/>
        <end position="403"/>
    </location>
</feature>
<dbReference type="GO" id="GO:0008514">
    <property type="term" value="F:organic anion transmembrane transporter activity"/>
    <property type="evidence" value="ECO:0007669"/>
    <property type="project" value="UniProtKB-ARBA"/>
</dbReference>
<dbReference type="GO" id="GO:0005886">
    <property type="term" value="C:plasma membrane"/>
    <property type="evidence" value="ECO:0007669"/>
    <property type="project" value="TreeGrafter"/>
</dbReference>
<comment type="subcellular location">
    <subcellularLocation>
        <location evidence="1">Membrane</location>
        <topology evidence="1">Multi-pass membrane protein</topology>
    </subcellularLocation>
</comment>
<evidence type="ECO:0008006" key="7">
    <source>
        <dbReference type="Google" id="ProtNLM"/>
    </source>
</evidence>
<feature type="transmembrane region" description="Helical" evidence="5">
    <location>
        <begin position="328"/>
        <end position="345"/>
    </location>
</feature>
<dbReference type="Pfam" id="PF00939">
    <property type="entry name" value="Na_sulph_symp"/>
    <property type="match status" value="1"/>
</dbReference>
<dbReference type="EMBL" id="UINC01002444">
    <property type="protein sequence ID" value="SUZ96734.1"/>
    <property type="molecule type" value="Genomic_DNA"/>
</dbReference>
<gene>
    <name evidence="6" type="ORF">METZ01_LOCUS49588</name>
</gene>
<dbReference type="PANTHER" id="PTHR10283">
    <property type="entry name" value="SOLUTE CARRIER FAMILY 13 MEMBER"/>
    <property type="match status" value="1"/>
</dbReference>
<feature type="transmembrane region" description="Helical" evidence="5">
    <location>
        <begin position="134"/>
        <end position="153"/>
    </location>
</feature>
<evidence type="ECO:0000256" key="3">
    <source>
        <dbReference type="ARBA" id="ARBA00022989"/>
    </source>
</evidence>
<sequence>MLQHIIFWLTQKRWLLFALGVGTLLLFLPVPSSMESMRGETMADPIKAYRTMIIVIMAIILIIFEPIPLPAVALMILFLQVVLGIDGPNSVAQSFMNDAVFFIMGSLMLAVAIVSQGLDSRLALLIIRFTGNKTWRITLGFVGVSAFLSSFIGEHTVTAMMMPVGLTLIHNTSTDRDKTRNLAALILFSIAYGSAMGSIGTPSGGGRNVIMIGYWQEFGFGDISYLGWMRYTYPMLLIEIPFAVAILWFTFRPTQKVLDSAVRKLKVQVARRGAMTGQNILAIIVFLIVFLGWVFLSKKIGLGIIALIGVFLYLVLGLIRWSDLNRNTNWGVILLFGAAVSIGLQMKETGAALWIANSAIDIMKLLSEDISILRWLVSVLLTGVLTNLLSNAATVAVVGPIVLNLGGDPIVMGFSTAIASAFAYLTVVASPTCMIIHSSGLVKQSDFLKAGWKMFIMSIIILFIISKFWAVS</sequence>
<keyword evidence="4 5" id="KW-0472">Membrane</keyword>
<feature type="transmembrane region" description="Helical" evidence="5">
    <location>
        <begin position="409"/>
        <end position="429"/>
    </location>
</feature>
<dbReference type="NCBIfam" id="TIGR00785">
    <property type="entry name" value="dass"/>
    <property type="match status" value="1"/>
</dbReference>
<dbReference type="AlphaFoldDB" id="A0A381RZX5"/>
<feature type="transmembrane region" description="Helical" evidence="5">
    <location>
        <begin position="300"/>
        <end position="321"/>
    </location>
</feature>
<feature type="transmembrane region" description="Helical" evidence="5">
    <location>
        <begin position="95"/>
        <end position="114"/>
    </location>
</feature>
<dbReference type="InterPro" id="IPR001898">
    <property type="entry name" value="SLC13A/DASS"/>
</dbReference>
<organism evidence="6">
    <name type="scientific">marine metagenome</name>
    <dbReference type="NCBI Taxonomy" id="408172"/>
    <lineage>
        <taxon>unclassified sequences</taxon>
        <taxon>metagenomes</taxon>
        <taxon>ecological metagenomes</taxon>
    </lineage>
</organism>
<keyword evidence="2 5" id="KW-0812">Transmembrane</keyword>
<feature type="transmembrane region" description="Helical" evidence="5">
    <location>
        <begin position="53"/>
        <end position="83"/>
    </location>
</feature>
<evidence type="ECO:0000256" key="2">
    <source>
        <dbReference type="ARBA" id="ARBA00022692"/>
    </source>
</evidence>
<protein>
    <recommendedName>
        <fullName evidence="7">Citrate transporter-like domain-containing protein</fullName>
    </recommendedName>
</protein>
<evidence type="ECO:0000313" key="6">
    <source>
        <dbReference type="EMBL" id="SUZ96734.1"/>
    </source>
</evidence>